<name>A0A9N8WL38_9GLOM</name>
<keyword evidence="3" id="KW-1185">Reference proteome</keyword>
<reference evidence="2" key="1">
    <citation type="submission" date="2021-06" db="EMBL/GenBank/DDBJ databases">
        <authorList>
            <person name="Kallberg Y."/>
            <person name="Tangrot J."/>
            <person name="Rosling A."/>
        </authorList>
    </citation>
    <scope>NUCLEOTIDE SEQUENCE</scope>
    <source>
        <strain evidence="2">MT106</strain>
    </source>
</reference>
<proteinExistence type="predicted"/>
<evidence type="ECO:0000256" key="1">
    <source>
        <dbReference type="SAM" id="MobiDB-lite"/>
    </source>
</evidence>
<feature type="non-terminal residue" evidence="2">
    <location>
        <position position="1"/>
    </location>
</feature>
<organism evidence="2 3">
    <name type="scientific">Ambispora gerdemannii</name>
    <dbReference type="NCBI Taxonomy" id="144530"/>
    <lineage>
        <taxon>Eukaryota</taxon>
        <taxon>Fungi</taxon>
        <taxon>Fungi incertae sedis</taxon>
        <taxon>Mucoromycota</taxon>
        <taxon>Glomeromycotina</taxon>
        <taxon>Glomeromycetes</taxon>
        <taxon>Archaeosporales</taxon>
        <taxon>Ambisporaceae</taxon>
        <taxon>Ambispora</taxon>
    </lineage>
</organism>
<dbReference type="OrthoDB" id="2442395at2759"/>
<dbReference type="AlphaFoldDB" id="A0A9N8WL38"/>
<gene>
    <name evidence="2" type="ORF">AGERDE_LOCUS3714</name>
</gene>
<protein>
    <submittedName>
        <fullName evidence="2">770_t:CDS:1</fullName>
    </submittedName>
</protein>
<dbReference type="Proteomes" id="UP000789831">
    <property type="component" value="Unassembled WGS sequence"/>
</dbReference>
<comment type="caution">
    <text evidence="2">The sequence shown here is derived from an EMBL/GenBank/DDBJ whole genome shotgun (WGS) entry which is preliminary data.</text>
</comment>
<evidence type="ECO:0000313" key="2">
    <source>
        <dbReference type="EMBL" id="CAG8490347.1"/>
    </source>
</evidence>
<evidence type="ECO:0000313" key="3">
    <source>
        <dbReference type="Proteomes" id="UP000789831"/>
    </source>
</evidence>
<feature type="compositionally biased region" description="Polar residues" evidence="1">
    <location>
        <begin position="11"/>
        <end position="24"/>
    </location>
</feature>
<feature type="region of interest" description="Disordered" evidence="1">
    <location>
        <begin position="1"/>
        <end position="24"/>
    </location>
</feature>
<sequence>MELESAATLVASETNQHNGGSTAAPSLAPVFEPIHLQDHLDKLLPLVLGAESSELKASLWSAPETSEKLRQDQSSVTYTYSITQEITYQQNHVASVALIKLVPSLDPIRSLQLQIQLINLPGPASAESGSAALSPYETLHSTIHLVVGPFFEAYVNAKGGSGDGVVSTGRAKQDDSKMGIPMAKKKIAELELSLRHLQQNVEIPEISLSIHPVVQKAAKQENRSVNVDMIDQSHLEDSGLLNKLQSDVNGWIKEIQKVTKLSRDPSS</sequence>
<dbReference type="EMBL" id="CAJVPL010000383">
    <property type="protein sequence ID" value="CAG8490347.1"/>
    <property type="molecule type" value="Genomic_DNA"/>
</dbReference>
<accession>A0A9N8WL38</accession>